<dbReference type="Gene3D" id="2.170.150.70">
    <property type="match status" value="1"/>
</dbReference>
<proteinExistence type="inferred from homology"/>
<dbReference type="PROSITE" id="PS51891">
    <property type="entry name" value="CENP_V_GFA"/>
    <property type="match status" value="2"/>
</dbReference>
<dbReference type="InterPro" id="IPR011057">
    <property type="entry name" value="Mss4-like_sf"/>
</dbReference>
<dbReference type="AlphaFoldDB" id="A0AAV9XF40"/>
<dbReference type="PANTHER" id="PTHR33337">
    <property type="entry name" value="GFA DOMAIN-CONTAINING PROTEIN"/>
    <property type="match status" value="1"/>
</dbReference>
<keyword evidence="4" id="KW-0456">Lyase</keyword>
<dbReference type="Pfam" id="PF04828">
    <property type="entry name" value="GFA"/>
    <property type="match status" value="2"/>
</dbReference>
<accession>A0AAV9XF40</accession>
<organism evidence="6 7">
    <name type="scientific">Orbilia ellipsospora</name>
    <dbReference type="NCBI Taxonomy" id="2528407"/>
    <lineage>
        <taxon>Eukaryota</taxon>
        <taxon>Fungi</taxon>
        <taxon>Dikarya</taxon>
        <taxon>Ascomycota</taxon>
        <taxon>Pezizomycotina</taxon>
        <taxon>Orbiliomycetes</taxon>
        <taxon>Orbiliales</taxon>
        <taxon>Orbiliaceae</taxon>
        <taxon>Orbilia</taxon>
    </lineage>
</organism>
<feature type="domain" description="CENP-V/GFA" evidence="5">
    <location>
        <begin position="186"/>
        <end position="327"/>
    </location>
</feature>
<protein>
    <recommendedName>
        <fullName evidence="5">CENP-V/GFA domain-containing protein</fullName>
    </recommendedName>
</protein>
<dbReference type="GO" id="GO:0016846">
    <property type="term" value="F:carbon-sulfur lyase activity"/>
    <property type="evidence" value="ECO:0007669"/>
    <property type="project" value="InterPro"/>
</dbReference>
<keyword evidence="7" id="KW-1185">Reference proteome</keyword>
<comment type="caution">
    <text evidence="6">The sequence shown here is derived from an EMBL/GenBank/DDBJ whole genome shotgun (WGS) entry which is preliminary data.</text>
</comment>
<evidence type="ECO:0000256" key="1">
    <source>
        <dbReference type="ARBA" id="ARBA00005495"/>
    </source>
</evidence>
<dbReference type="PANTHER" id="PTHR33337:SF31">
    <property type="entry name" value="DUF636 DOMAIN PROTEIN (AFU_ORTHOLOGUE AFUA_2G12650)"/>
    <property type="match status" value="1"/>
</dbReference>
<comment type="similarity">
    <text evidence="1">Belongs to the Gfa family.</text>
</comment>
<dbReference type="Proteomes" id="UP001365542">
    <property type="component" value="Unassembled WGS sequence"/>
</dbReference>
<dbReference type="Gene3D" id="3.90.1590.10">
    <property type="entry name" value="glutathione-dependent formaldehyde- activating enzyme (gfa)"/>
    <property type="match status" value="1"/>
</dbReference>
<dbReference type="InterPro" id="IPR006913">
    <property type="entry name" value="CENP-V/GFA"/>
</dbReference>
<reference evidence="6 7" key="1">
    <citation type="submission" date="2019-10" db="EMBL/GenBank/DDBJ databases">
        <authorList>
            <person name="Palmer J.M."/>
        </authorList>
    </citation>
    <scope>NUCLEOTIDE SEQUENCE [LARGE SCALE GENOMIC DNA]</scope>
    <source>
        <strain evidence="6 7">TWF694</strain>
    </source>
</reference>
<evidence type="ECO:0000313" key="6">
    <source>
        <dbReference type="EMBL" id="KAK6540484.1"/>
    </source>
</evidence>
<evidence type="ECO:0000313" key="7">
    <source>
        <dbReference type="Proteomes" id="UP001365542"/>
    </source>
</evidence>
<keyword evidence="2" id="KW-0479">Metal-binding</keyword>
<evidence type="ECO:0000256" key="4">
    <source>
        <dbReference type="ARBA" id="ARBA00023239"/>
    </source>
</evidence>
<feature type="domain" description="CENP-V/GFA" evidence="5">
    <location>
        <begin position="10"/>
        <end position="129"/>
    </location>
</feature>
<gene>
    <name evidence="6" type="ORF">TWF694_009274</name>
</gene>
<dbReference type="EMBL" id="JAVHJO010000005">
    <property type="protein sequence ID" value="KAK6540484.1"/>
    <property type="molecule type" value="Genomic_DNA"/>
</dbReference>
<evidence type="ECO:0000256" key="3">
    <source>
        <dbReference type="ARBA" id="ARBA00022833"/>
    </source>
</evidence>
<dbReference type="SUPFAM" id="SSF51316">
    <property type="entry name" value="Mss4-like"/>
    <property type="match status" value="2"/>
</dbReference>
<dbReference type="GO" id="GO:0046872">
    <property type="term" value="F:metal ion binding"/>
    <property type="evidence" value="ECO:0007669"/>
    <property type="project" value="UniProtKB-KW"/>
</dbReference>
<keyword evidence="3" id="KW-0862">Zinc</keyword>
<evidence type="ECO:0000256" key="2">
    <source>
        <dbReference type="ARBA" id="ARBA00022723"/>
    </source>
</evidence>
<sequence>MAESTETITLNASCHCKSNNFDIVVPKSALPLRSAICQCNTCRHSTGIPAPNSVSFPYSLNIKIPDVSNLTEYKTSPGMGRYFCGTCGAHMFTIEPDCWDVTNGVLDQTGDLLERLIVWTDDTGDGGYSVYLKERDGKEIKSYRTSTIEGQGKGLVTADIMEEYKAKSKAVLAKQMNETWQSDEKMRCRCHCGGVDFYITRPDPNIPAPEPKLAPTKYGKYRCTPCPCESCRKCSGYEIQTWCYVPPSNIFWNDGTLMKYTEGTLKSYDSTPGEVIREFCKVCGAKVFYRTPKRRGPDGVIDISIGLFEGDSRAEEWLTWASGTKFDAYSVDIKLFEGIRNGLAAWDKETQEI</sequence>
<evidence type="ECO:0000259" key="5">
    <source>
        <dbReference type="PROSITE" id="PS51891"/>
    </source>
</evidence>
<name>A0AAV9XF40_9PEZI</name>